<accession>A0A5J4RA42</accession>
<organism evidence="1">
    <name type="scientific">termite gut metagenome</name>
    <dbReference type="NCBI Taxonomy" id="433724"/>
    <lineage>
        <taxon>unclassified sequences</taxon>
        <taxon>metagenomes</taxon>
        <taxon>organismal metagenomes</taxon>
    </lineage>
</organism>
<dbReference type="EMBL" id="SNRY01001453">
    <property type="protein sequence ID" value="KAA6330826.1"/>
    <property type="molecule type" value="Genomic_DNA"/>
</dbReference>
<reference evidence="1" key="1">
    <citation type="submission" date="2019-03" db="EMBL/GenBank/DDBJ databases">
        <title>Single cell metagenomics reveals metabolic interactions within the superorganism composed of flagellate Streblomastix strix and complex community of Bacteroidetes bacteria on its surface.</title>
        <authorList>
            <person name="Treitli S.C."/>
            <person name="Kolisko M."/>
            <person name="Husnik F."/>
            <person name="Keeling P."/>
            <person name="Hampl V."/>
        </authorList>
    </citation>
    <scope>NUCLEOTIDE SEQUENCE</scope>
    <source>
        <strain evidence="1">STM</strain>
    </source>
</reference>
<comment type="caution">
    <text evidence="1">The sequence shown here is derived from an EMBL/GenBank/DDBJ whole genome shotgun (WGS) entry which is preliminary data.</text>
</comment>
<gene>
    <name evidence="1" type="ORF">EZS27_020514</name>
</gene>
<sequence length="311" mass="36261">MKRIIITEEQYKKYLLQEDMGVSDEVMEISRIIVEKLRNRLPAFNKESQKEAEYSSTFAETIRNYSFIGELSIYYTFIKSEENVGYSNRSAHIDVSNAEIISNTKQIIGCKIHLSIPIVNGDIYPSSLGSISHEITHLYQLYMRLIKGYGNKVIGKSVNLKVNRNLYDFTIKYFSNCKSNTIEFAIYLIIHQSFQNEINSDVNGLYALLTDYVNKTPNISKQDLLTYYEKSNFYLTNNRITFFINEFKKFIDKGDVYGEEYGFKEIFDFMSKNGFPMNLESLMQIGENGLAYINNKYYRVIQKIITDNNLI</sequence>
<name>A0A5J4RA42_9ZZZZ</name>
<dbReference type="AlphaFoldDB" id="A0A5J4RA42"/>
<proteinExistence type="predicted"/>
<evidence type="ECO:0000313" key="1">
    <source>
        <dbReference type="EMBL" id="KAA6330826.1"/>
    </source>
</evidence>
<protein>
    <submittedName>
        <fullName evidence="1">Uncharacterized protein</fullName>
    </submittedName>
</protein>